<name>A0A6M3L0C5_9ZZZZ</name>
<organism evidence="1">
    <name type="scientific">viral metagenome</name>
    <dbReference type="NCBI Taxonomy" id="1070528"/>
    <lineage>
        <taxon>unclassified sequences</taxon>
        <taxon>metagenomes</taxon>
        <taxon>organismal metagenomes</taxon>
    </lineage>
</organism>
<proteinExistence type="predicted"/>
<protein>
    <submittedName>
        <fullName evidence="1">Uncharacterized protein</fullName>
    </submittedName>
</protein>
<accession>A0A6M3L0C5</accession>
<dbReference type="AlphaFoldDB" id="A0A6M3L0C5"/>
<dbReference type="EMBL" id="MT142733">
    <property type="protein sequence ID" value="QJA87809.1"/>
    <property type="molecule type" value="Genomic_DNA"/>
</dbReference>
<evidence type="ECO:0000313" key="1">
    <source>
        <dbReference type="EMBL" id="QJA87809.1"/>
    </source>
</evidence>
<reference evidence="1" key="1">
    <citation type="submission" date="2020-03" db="EMBL/GenBank/DDBJ databases">
        <title>The deep terrestrial virosphere.</title>
        <authorList>
            <person name="Holmfeldt K."/>
            <person name="Nilsson E."/>
            <person name="Simone D."/>
            <person name="Lopez-Fernandez M."/>
            <person name="Wu X."/>
            <person name="de Brujin I."/>
            <person name="Lundin D."/>
            <person name="Andersson A."/>
            <person name="Bertilsson S."/>
            <person name="Dopson M."/>
        </authorList>
    </citation>
    <scope>NUCLEOTIDE SEQUENCE</scope>
    <source>
        <strain evidence="1">MM415B02892</strain>
    </source>
</reference>
<sequence length="155" mass="18039">MIEIPSSQNADSRTAIEKVSKEVLLANSRQHIRDVKEAMNWMAWKLREISISHDWTKVTHIDEFHDDFSASQNGFQGDFKEQHWFKDLHLQERHHLLDRCPEDVNLFDVLEKIADCVMAGMARSGSVYDDTLSPELLEKAYQNTVELLKKETIVK</sequence>
<gene>
    <name evidence="1" type="ORF">MM415B02892_0018</name>
</gene>